<keyword evidence="2" id="KW-1185">Reference proteome</keyword>
<evidence type="ECO:0000313" key="2">
    <source>
        <dbReference type="Proteomes" id="UP000600080"/>
    </source>
</evidence>
<dbReference type="InterPro" id="IPR017211">
    <property type="entry name" value="UCP037465_Znf"/>
</dbReference>
<evidence type="ECO:0008006" key="3">
    <source>
        <dbReference type="Google" id="ProtNLM"/>
    </source>
</evidence>
<comment type="caution">
    <text evidence="1">The sequence shown here is derived from an EMBL/GenBank/DDBJ whole genome shotgun (WGS) entry which is preliminary data.</text>
</comment>
<protein>
    <recommendedName>
        <fullName evidence="3">DUF2180 family protein</fullName>
    </recommendedName>
</protein>
<evidence type="ECO:0000313" key="1">
    <source>
        <dbReference type="EMBL" id="GGN46888.1"/>
    </source>
</evidence>
<gene>
    <name evidence="1" type="ORF">GCM10012285_31970</name>
</gene>
<dbReference type="Proteomes" id="UP000600080">
    <property type="component" value="Unassembled WGS sequence"/>
</dbReference>
<dbReference type="Pfam" id="PF09947">
    <property type="entry name" value="DUF2180"/>
    <property type="match status" value="1"/>
</dbReference>
<dbReference type="EMBL" id="BMND01000012">
    <property type="protein sequence ID" value="GGN46888.1"/>
    <property type="molecule type" value="Genomic_DNA"/>
</dbReference>
<reference evidence="2" key="1">
    <citation type="journal article" date="2019" name="Int. J. Syst. Evol. Microbiol.">
        <title>The Global Catalogue of Microorganisms (GCM) 10K type strain sequencing project: providing services to taxonomists for standard genome sequencing and annotation.</title>
        <authorList>
            <consortium name="The Broad Institute Genomics Platform"/>
            <consortium name="The Broad Institute Genome Sequencing Center for Infectious Disease"/>
            <person name="Wu L."/>
            <person name="Ma J."/>
        </authorList>
    </citation>
    <scope>NUCLEOTIDE SEQUENCE [LARGE SCALE GENOMIC DNA]</scope>
    <source>
        <strain evidence="2">CGMCC 4.7323</strain>
    </source>
</reference>
<proteinExistence type="predicted"/>
<accession>A0ABQ2JKW9</accession>
<name>A0ABQ2JKW9_9ACTN</name>
<organism evidence="1 2">
    <name type="scientific">Streptomyces kronopolitis</name>
    <dbReference type="NCBI Taxonomy" id="1612435"/>
    <lineage>
        <taxon>Bacteria</taxon>
        <taxon>Bacillati</taxon>
        <taxon>Actinomycetota</taxon>
        <taxon>Actinomycetes</taxon>
        <taxon>Kitasatosporales</taxon>
        <taxon>Streptomycetaceae</taxon>
        <taxon>Streptomyces</taxon>
    </lineage>
</organism>
<sequence length="69" mass="7386">MRMNCYDCVPDSGTAAVAICRNCGAALCQEHAFSAPQTVVQVHGVGKTTMPEMARRIVCLICRGATQLE</sequence>